<reference evidence="1 2" key="1">
    <citation type="submission" date="2020-09" db="EMBL/GenBank/DDBJ databases">
        <authorList>
            <person name="Ashkenazy H."/>
        </authorList>
    </citation>
    <scope>NUCLEOTIDE SEQUENCE [LARGE SCALE GENOMIC DNA]</scope>
    <source>
        <strain evidence="2">cv. Cdm-0</strain>
    </source>
</reference>
<organism evidence="1 2">
    <name type="scientific">Arabidopsis thaliana</name>
    <name type="common">Mouse-ear cress</name>
    <dbReference type="NCBI Taxonomy" id="3702"/>
    <lineage>
        <taxon>Eukaryota</taxon>
        <taxon>Viridiplantae</taxon>
        <taxon>Streptophyta</taxon>
        <taxon>Embryophyta</taxon>
        <taxon>Tracheophyta</taxon>
        <taxon>Spermatophyta</taxon>
        <taxon>Magnoliopsida</taxon>
        <taxon>eudicotyledons</taxon>
        <taxon>Gunneridae</taxon>
        <taxon>Pentapetalae</taxon>
        <taxon>rosids</taxon>
        <taxon>malvids</taxon>
        <taxon>Brassicales</taxon>
        <taxon>Brassicaceae</taxon>
        <taxon>Camelineae</taxon>
        <taxon>Arabidopsis</taxon>
    </lineage>
</organism>
<accession>A0A7G2FIX4</accession>
<proteinExistence type="predicted"/>
<dbReference type="Proteomes" id="UP000516314">
    <property type="component" value="Chromosome 5"/>
</dbReference>
<dbReference type="AlphaFoldDB" id="A0A7G2FIX4"/>
<protein>
    <submittedName>
        <fullName evidence="1">(thale cress) hypothetical protein</fullName>
    </submittedName>
</protein>
<gene>
    <name evidence="1" type="ORF">AT9943_LOCUS20737</name>
</gene>
<sequence length="133" mass="15966">MDKRKLGVIVPWRSAHGFVVPPILAEHLLTFELEANVKTNEFFLEFEVNRYEVFLYNIHGTALLQCVFPNNHRLKAEKETRFDQHSSLLSFYSFDYPRWRVYKRMNVLRSRSIQKSLRHQIDDRSCFSVKILF</sequence>
<name>A0A7G2FIX4_ARATH</name>
<evidence type="ECO:0000313" key="2">
    <source>
        <dbReference type="Proteomes" id="UP000516314"/>
    </source>
</evidence>
<evidence type="ECO:0000313" key="1">
    <source>
        <dbReference type="EMBL" id="CAD5333380.1"/>
    </source>
</evidence>
<dbReference type="EMBL" id="LR881470">
    <property type="protein sequence ID" value="CAD5333380.1"/>
    <property type="molecule type" value="Genomic_DNA"/>
</dbReference>